<evidence type="ECO:0000313" key="3">
    <source>
        <dbReference type="Proteomes" id="UP000004095"/>
    </source>
</evidence>
<dbReference type="EMBL" id="AAWS01000033">
    <property type="protein sequence ID" value="EAY26489.1"/>
    <property type="molecule type" value="Genomic_DNA"/>
</dbReference>
<dbReference type="OrthoDB" id="1348500at2"/>
<evidence type="ECO:0000313" key="2">
    <source>
        <dbReference type="EMBL" id="EAY26489.1"/>
    </source>
</evidence>
<keyword evidence="1" id="KW-0472">Membrane</keyword>
<sequence length="204" mass="23490">MNPKHWLYILPISLVVVLIIINFTRVSVSQEVSAYTPAKKVASKVEKTRKPPGKPVIDTVKLTDTARTVGQRLPEDTLWQAFKPKLKAGIWKAFFDIQYEHKGVYGYYPKFTAKHRKYHNQVVEISGYMYPLTEDRKQTFFMLSFFPIQQCFFCGGAGPESIVEVNSPKGIRLSSKRIRLKGKLVLNTKNPERLFYILNDAVEM</sequence>
<dbReference type="RefSeq" id="WP_002700706.1">
    <property type="nucleotide sequence ID" value="NZ_AAWS01000033.1"/>
</dbReference>
<organism evidence="2 3">
    <name type="scientific">Microscilla marina ATCC 23134</name>
    <dbReference type="NCBI Taxonomy" id="313606"/>
    <lineage>
        <taxon>Bacteria</taxon>
        <taxon>Pseudomonadati</taxon>
        <taxon>Bacteroidota</taxon>
        <taxon>Cytophagia</taxon>
        <taxon>Cytophagales</taxon>
        <taxon>Microscillaceae</taxon>
        <taxon>Microscilla</taxon>
    </lineage>
</organism>
<comment type="caution">
    <text evidence="2">The sequence shown here is derived from an EMBL/GenBank/DDBJ whole genome shotgun (WGS) entry which is preliminary data.</text>
</comment>
<protein>
    <recommendedName>
        <fullName evidence="4">DUF3299 domain-containing protein</fullName>
    </recommendedName>
</protein>
<evidence type="ECO:0008006" key="4">
    <source>
        <dbReference type="Google" id="ProtNLM"/>
    </source>
</evidence>
<keyword evidence="1" id="KW-0812">Transmembrane</keyword>
<reference evidence="2 3" key="1">
    <citation type="submission" date="2007-01" db="EMBL/GenBank/DDBJ databases">
        <authorList>
            <person name="Haygood M."/>
            <person name="Podell S."/>
            <person name="Anderson C."/>
            <person name="Hopkinson B."/>
            <person name="Roe K."/>
            <person name="Barbeau K."/>
            <person name="Gaasterland T."/>
            <person name="Ferriera S."/>
            <person name="Johnson J."/>
            <person name="Kravitz S."/>
            <person name="Beeson K."/>
            <person name="Sutton G."/>
            <person name="Rogers Y.-H."/>
            <person name="Friedman R."/>
            <person name="Frazier M."/>
            <person name="Venter J.C."/>
        </authorList>
    </citation>
    <scope>NUCLEOTIDE SEQUENCE [LARGE SCALE GENOMIC DNA]</scope>
    <source>
        <strain evidence="2 3">ATCC 23134</strain>
    </source>
</reference>
<keyword evidence="1" id="KW-1133">Transmembrane helix</keyword>
<keyword evidence="3" id="KW-1185">Reference proteome</keyword>
<dbReference type="eggNOG" id="COG3495">
    <property type="taxonomic scope" value="Bacteria"/>
</dbReference>
<name>A1ZSS5_MICM2</name>
<feature type="transmembrane region" description="Helical" evidence="1">
    <location>
        <begin position="6"/>
        <end position="24"/>
    </location>
</feature>
<dbReference type="AlphaFoldDB" id="A1ZSS5"/>
<accession>A1ZSS5</accession>
<proteinExistence type="predicted"/>
<dbReference type="Gene3D" id="2.40.50.870">
    <property type="entry name" value="Protein of unknown function (DUF3299)"/>
    <property type="match status" value="1"/>
</dbReference>
<gene>
    <name evidence="2" type="ORF">M23134_01659</name>
</gene>
<evidence type="ECO:0000256" key="1">
    <source>
        <dbReference type="SAM" id="Phobius"/>
    </source>
</evidence>
<dbReference type="Proteomes" id="UP000004095">
    <property type="component" value="Unassembled WGS sequence"/>
</dbReference>